<keyword evidence="1" id="KW-0863">Zinc-finger</keyword>
<dbReference type="InterPro" id="IPR001841">
    <property type="entry name" value="Znf_RING"/>
</dbReference>
<dbReference type="InterPro" id="IPR013083">
    <property type="entry name" value="Znf_RING/FYVE/PHD"/>
</dbReference>
<organism evidence="4 5">
    <name type="scientific">Nepenthes gracilis</name>
    <name type="common">Slender pitcher plant</name>
    <dbReference type="NCBI Taxonomy" id="150966"/>
    <lineage>
        <taxon>Eukaryota</taxon>
        <taxon>Viridiplantae</taxon>
        <taxon>Streptophyta</taxon>
        <taxon>Embryophyta</taxon>
        <taxon>Tracheophyta</taxon>
        <taxon>Spermatophyta</taxon>
        <taxon>Magnoliopsida</taxon>
        <taxon>eudicotyledons</taxon>
        <taxon>Gunneridae</taxon>
        <taxon>Pentapetalae</taxon>
        <taxon>Caryophyllales</taxon>
        <taxon>Nepenthaceae</taxon>
        <taxon>Nepenthes</taxon>
    </lineage>
</organism>
<accession>A0AAD3XVE5</accession>
<evidence type="ECO:0000256" key="2">
    <source>
        <dbReference type="SAM" id="MobiDB-lite"/>
    </source>
</evidence>
<dbReference type="PANTHER" id="PTHR22765:SF272">
    <property type="entry name" value="E3 UBIQUITIN-PROTEIN LIGASE PRAJA-2"/>
    <property type="match status" value="1"/>
</dbReference>
<reference evidence="4" key="1">
    <citation type="submission" date="2023-05" db="EMBL/GenBank/DDBJ databases">
        <title>Nepenthes gracilis genome sequencing.</title>
        <authorList>
            <person name="Fukushima K."/>
        </authorList>
    </citation>
    <scope>NUCLEOTIDE SEQUENCE</scope>
    <source>
        <strain evidence="4">SING2019-196</strain>
    </source>
</reference>
<name>A0AAD3XVE5_NEPGR</name>
<dbReference type="Proteomes" id="UP001279734">
    <property type="component" value="Unassembled WGS sequence"/>
</dbReference>
<dbReference type="Pfam" id="PF13639">
    <property type="entry name" value="zf-RING_2"/>
    <property type="match status" value="1"/>
</dbReference>
<dbReference type="PANTHER" id="PTHR22765">
    <property type="entry name" value="RING FINGER AND PROTEASE ASSOCIATED DOMAIN-CONTAINING"/>
    <property type="match status" value="1"/>
</dbReference>
<keyword evidence="1" id="KW-0479">Metal-binding</keyword>
<evidence type="ECO:0000256" key="1">
    <source>
        <dbReference type="PROSITE-ProRule" id="PRU00175"/>
    </source>
</evidence>
<dbReference type="AlphaFoldDB" id="A0AAD3XVE5"/>
<evidence type="ECO:0000259" key="3">
    <source>
        <dbReference type="PROSITE" id="PS50089"/>
    </source>
</evidence>
<dbReference type="GO" id="GO:0006511">
    <property type="term" value="P:ubiquitin-dependent protein catabolic process"/>
    <property type="evidence" value="ECO:0007669"/>
    <property type="project" value="TreeGrafter"/>
</dbReference>
<dbReference type="EMBL" id="BSYO01000020">
    <property type="protein sequence ID" value="GMH18987.1"/>
    <property type="molecule type" value="Genomic_DNA"/>
</dbReference>
<proteinExistence type="predicted"/>
<dbReference type="SMART" id="SM00184">
    <property type="entry name" value="RING"/>
    <property type="match status" value="1"/>
</dbReference>
<protein>
    <recommendedName>
        <fullName evidence="3">RING-type domain-containing protein</fullName>
    </recommendedName>
</protein>
<comment type="caution">
    <text evidence="4">The sequence shown here is derived from an EMBL/GenBank/DDBJ whole genome shotgun (WGS) entry which is preliminary data.</text>
</comment>
<evidence type="ECO:0000313" key="4">
    <source>
        <dbReference type="EMBL" id="GMH18987.1"/>
    </source>
</evidence>
<dbReference type="GO" id="GO:0061630">
    <property type="term" value="F:ubiquitin protein ligase activity"/>
    <property type="evidence" value="ECO:0007669"/>
    <property type="project" value="TreeGrafter"/>
</dbReference>
<feature type="domain" description="RING-type" evidence="3">
    <location>
        <begin position="151"/>
        <end position="192"/>
    </location>
</feature>
<dbReference type="GO" id="GO:0008270">
    <property type="term" value="F:zinc ion binding"/>
    <property type="evidence" value="ECO:0007669"/>
    <property type="project" value="UniProtKB-KW"/>
</dbReference>
<dbReference type="PROSITE" id="PS50089">
    <property type="entry name" value="ZF_RING_2"/>
    <property type="match status" value="1"/>
</dbReference>
<dbReference type="Gene3D" id="3.30.40.10">
    <property type="entry name" value="Zinc/RING finger domain, C3HC4 (zinc finger)"/>
    <property type="match status" value="1"/>
</dbReference>
<dbReference type="SUPFAM" id="SSF57850">
    <property type="entry name" value="RING/U-box"/>
    <property type="match status" value="1"/>
</dbReference>
<dbReference type="FunFam" id="3.30.40.10:FF:000611">
    <property type="entry name" value="Zinc finger family protein"/>
    <property type="match status" value="1"/>
</dbReference>
<feature type="region of interest" description="Disordered" evidence="2">
    <location>
        <begin position="1"/>
        <end position="28"/>
    </location>
</feature>
<dbReference type="InterPro" id="IPR051826">
    <property type="entry name" value="E3_ubiquitin-ligase_domain"/>
</dbReference>
<gene>
    <name evidence="4" type="ORF">Nepgr_020828</name>
</gene>
<dbReference type="CDD" id="cd16454">
    <property type="entry name" value="RING-H2_PA-TM-RING"/>
    <property type="match status" value="1"/>
</dbReference>
<evidence type="ECO:0000313" key="5">
    <source>
        <dbReference type="Proteomes" id="UP001279734"/>
    </source>
</evidence>
<keyword evidence="5" id="KW-1185">Reference proteome</keyword>
<keyword evidence="1" id="KW-0862">Zinc</keyword>
<sequence length="199" mass="22989">MAGTLPGVESARRRRIHQSSSRSAIGTGHGYTRRPTFCLFTSNHDSHNLPVTYLQRSGLSRASQDEELGELAREAKERLDEKLRAQRKPEIRRNSSDLNEVGLRCINRRTSMIRDLQTELFRLKKTRNSGGGSKRFIWGKLGWKPWEQEECAVCLEEFRLGENLMNLPCAHKFHSRCLTPWLEKNSHCPCCRKAIFSNY</sequence>